<keyword evidence="1" id="KW-1133">Transmembrane helix</keyword>
<proteinExistence type="predicted"/>
<accession>A0A1X0JK31</accession>
<protein>
    <submittedName>
        <fullName evidence="2">Uncharacterized protein</fullName>
    </submittedName>
</protein>
<keyword evidence="3" id="KW-1185">Reference proteome</keyword>
<gene>
    <name evidence="2" type="ORF">BST47_22765</name>
</gene>
<sequence length="86" mass="9704">MSPIRRLSRSPKPSIYTPIYRRERSRRLLGWLLVGVGSVMAFAHVYTHLAQMRIVGYQDLLLGYPMAGMLVLAGFMLVGWAAKPGR</sequence>
<dbReference type="STRING" id="75922.BST47_22765"/>
<reference evidence="2 3" key="1">
    <citation type="submission" date="2017-02" db="EMBL/GenBank/DDBJ databases">
        <title>The new phylogeny of genus Mycobacterium.</title>
        <authorList>
            <person name="Tortoli E."/>
            <person name="Trovato A."/>
            <person name="Cirillo D.M."/>
        </authorList>
    </citation>
    <scope>NUCLEOTIDE SEQUENCE [LARGE SCALE GENOMIC DNA]</scope>
    <source>
        <strain evidence="2 3">DSM 44338</strain>
    </source>
</reference>
<evidence type="ECO:0000313" key="3">
    <source>
        <dbReference type="Proteomes" id="UP000192411"/>
    </source>
</evidence>
<dbReference type="AlphaFoldDB" id="A0A1X0JK31"/>
<evidence type="ECO:0000313" key="2">
    <source>
        <dbReference type="EMBL" id="ORB62806.1"/>
    </source>
</evidence>
<keyword evidence="1" id="KW-0472">Membrane</keyword>
<comment type="caution">
    <text evidence="2">The sequence shown here is derived from an EMBL/GenBank/DDBJ whole genome shotgun (WGS) entry which is preliminary data.</text>
</comment>
<feature type="transmembrane region" description="Helical" evidence="1">
    <location>
        <begin position="28"/>
        <end position="49"/>
    </location>
</feature>
<organism evidence="2 3">
    <name type="scientific">Mycolicibacterium tusciae</name>
    <dbReference type="NCBI Taxonomy" id="75922"/>
    <lineage>
        <taxon>Bacteria</taxon>
        <taxon>Bacillati</taxon>
        <taxon>Actinomycetota</taxon>
        <taxon>Actinomycetes</taxon>
        <taxon>Mycobacteriales</taxon>
        <taxon>Mycobacteriaceae</taxon>
        <taxon>Mycolicibacterium</taxon>
    </lineage>
</organism>
<dbReference type="EMBL" id="MVIM01000014">
    <property type="protein sequence ID" value="ORB62806.1"/>
    <property type="molecule type" value="Genomic_DNA"/>
</dbReference>
<dbReference type="Proteomes" id="UP000192411">
    <property type="component" value="Unassembled WGS sequence"/>
</dbReference>
<evidence type="ECO:0000256" key="1">
    <source>
        <dbReference type="SAM" id="Phobius"/>
    </source>
</evidence>
<dbReference type="OrthoDB" id="4578641at2"/>
<feature type="transmembrane region" description="Helical" evidence="1">
    <location>
        <begin position="61"/>
        <end position="82"/>
    </location>
</feature>
<keyword evidence="1" id="KW-0812">Transmembrane</keyword>
<name>A0A1X0JK31_9MYCO</name>